<proteinExistence type="predicted"/>
<protein>
    <submittedName>
        <fullName evidence="2">Uncharacterized protein</fullName>
    </submittedName>
</protein>
<name>A0A1R3IZ94_COCAP</name>
<dbReference type="EMBL" id="AWWV01009138">
    <property type="protein sequence ID" value="OMO87897.1"/>
    <property type="molecule type" value="Genomic_DNA"/>
</dbReference>
<feature type="region of interest" description="Disordered" evidence="1">
    <location>
        <begin position="1"/>
        <end position="25"/>
    </location>
</feature>
<evidence type="ECO:0000256" key="1">
    <source>
        <dbReference type="SAM" id="MobiDB-lite"/>
    </source>
</evidence>
<accession>A0A1R3IZ94</accession>
<keyword evidence="3" id="KW-1185">Reference proteome</keyword>
<evidence type="ECO:0000313" key="2">
    <source>
        <dbReference type="EMBL" id="OMO87897.1"/>
    </source>
</evidence>
<comment type="caution">
    <text evidence="2">The sequence shown here is derived from an EMBL/GenBank/DDBJ whole genome shotgun (WGS) entry which is preliminary data.</text>
</comment>
<sequence length="25" mass="2738">MSWVKEVATSQSPTVTKHAPTHALM</sequence>
<dbReference type="Gramene" id="OMO87897">
    <property type="protein sequence ID" value="OMO87897"/>
    <property type="gene ID" value="CCACVL1_08687"/>
</dbReference>
<evidence type="ECO:0000313" key="3">
    <source>
        <dbReference type="Proteomes" id="UP000188268"/>
    </source>
</evidence>
<gene>
    <name evidence="2" type="ORF">CCACVL1_08687</name>
</gene>
<feature type="non-terminal residue" evidence="2">
    <location>
        <position position="25"/>
    </location>
</feature>
<organism evidence="2 3">
    <name type="scientific">Corchorus capsularis</name>
    <name type="common">Jute</name>
    <dbReference type="NCBI Taxonomy" id="210143"/>
    <lineage>
        <taxon>Eukaryota</taxon>
        <taxon>Viridiplantae</taxon>
        <taxon>Streptophyta</taxon>
        <taxon>Embryophyta</taxon>
        <taxon>Tracheophyta</taxon>
        <taxon>Spermatophyta</taxon>
        <taxon>Magnoliopsida</taxon>
        <taxon>eudicotyledons</taxon>
        <taxon>Gunneridae</taxon>
        <taxon>Pentapetalae</taxon>
        <taxon>rosids</taxon>
        <taxon>malvids</taxon>
        <taxon>Malvales</taxon>
        <taxon>Malvaceae</taxon>
        <taxon>Grewioideae</taxon>
        <taxon>Apeibeae</taxon>
        <taxon>Corchorus</taxon>
    </lineage>
</organism>
<dbReference type="AlphaFoldDB" id="A0A1R3IZ94"/>
<reference evidence="2 3" key="1">
    <citation type="submission" date="2013-09" db="EMBL/GenBank/DDBJ databases">
        <title>Corchorus capsularis genome sequencing.</title>
        <authorList>
            <person name="Alam M."/>
            <person name="Haque M.S."/>
            <person name="Islam M.S."/>
            <person name="Emdad E.M."/>
            <person name="Islam M.M."/>
            <person name="Ahmed B."/>
            <person name="Halim A."/>
            <person name="Hossen Q.M.M."/>
            <person name="Hossain M.Z."/>
            <person name="Ahmed R."/>
            <person name="Khan M.M."/>
            <person name="Islam R."/>
            <person name="Rashid M.M."/>
            <person name="Khan S.A."/>
            <person name="Rahman M.S."/>
            <person name="Alam M."/>
        </authorList>
    </citation>
    <scope>NUCLEOTIDE SEQUENCE [LARGE SCALE GENOMIC DNA]</scope>
    <source>
        <strain evidence="3">cv. CVL-1</strain>
        <tissue evidence="2">Whole seedling</tissue>
    </source>
</reference>
<dbReference type="Proteomes" id="UP000188268">
    <property type="component" value="Unassembled WGS sequence"/>
</dbReference>